<keyword evidence="2" id="KW-1185">Reference proteome</keyword>
<gene>
    <name evidence="1" type="ORF">BCR33DRAFT_582825</name>
</gene>
<evidence type="ECO:0000313" key="2">
    <source>
        <dbReference type="Proteomes" id="UP000193642"/>
    </source>
</evidence>
<comment type="caution">
    <text evidence="1">The sequence shown here is derived from an EMBL/GenBank/DDBJ whole genome shotgun (WGS) entry which is preliminary data.</text>
</comment>
<dbReference type="Proteomes" id="UP000193642">
    <property type="component" value="Unassembled WGS sequence"/>
</dbReference>
<accession>A0A1Y2CSS8</accession>
<dbReference type="AlphaFoldDB" id="A0A1Y2CSS8"/>
<sequence>MSVMANPGSVDDLGAMVSQLEQAEKENAAAVAETLRRRKEAPLEVEEEDSSEQVLDEPQVAAVSVLNPFGEETLVVVDEEDVATELEYNAPQNQRPSLQKKK</sequence>
<evidence type="ECO:0000313" key="1">
    <source>
        <dbReference type="EMBL" id="ORY49435.1"/>
    </source>
</evidence>
<dbReference type="EMBL" id="MCGO01000009">
    <property type="protein sequence ID" value="ORY49435.1"/>
    <property type="molecule type" value="Genomic_DNA"/>
</dbReference>
<reference evidence="1 2" key="1">
    <citation type="submission" date="2016-07" db="EMBL/GenBank/DDBJ databases">
        <title>Pervasive Adenine N6-methylation of Active Genes in Fungi.</title>
        <authorList>
            <consortium name="DOE Joint Genome Institute"/>
            <person name="Mondo S.J."/>
            <person name="Dannebaum R.O."/>
            <person name="Kuo R.C."/>
            <person name="Labutti K."/>
            <person name="Haridas S."/>
            <person name="Kuo A."/>
            <person name="Salamov A."/>
            <person name="Ahrendt S.R."/>
            <person name="Lipzen A."/>
            <person name="Sullivan W."/>
            <person name="Andreopoulos W.B."/>
            <person name="Clum A."/>
            <person name="Lindquist E."/>
            <person name="Daum C."/>
            <person name="Ramamoorthy G.K."/>
            <person name="Gryganskyi A."/>
            <person name="Culley D."/>
            <person name="Magnuson J.K."/>
            <person name="James T.Y."/>
            <person name="O'Malley M.A."/>
            <person name="Stajich J.E."/>
            <person name="Spatafora J.W."/>
            <person name="Visel A."/>
            <person name="Grigoriev I.V."/>
        </authorList>
    </citation>
    <scope>NUCLEOTIDE SEQUENCE [LARGE SCALE GENOMIC DNA]</scope>
    <source>
        <strain evidence="1 2">JEL800</strain>
    </source>
</reference>
<organism evidence="1 2">
    <name type="scientific">Rhizoclosmatium globosum</name>
    <dbReference type="NCBI Taxonomy" id="329046"/>
    <lineage>
        <taxon>Eukaryota</taxon>
        <taxon>Fungi</taxon>
        <taxon>Fungi incertae sedis</taxon>
        <taxon>Chytridiomycota</taxon>
        <taxon>Chytridiomycota incertae sedis</taxon>
        <taxon>Chytridiomycetes</taxon>
        <taxon>Chytridiales</taxon>
        <taxon>Chytriomycetaceae</taxon>
        <taxon>Rhizoclosmatium</taxon>
    </lineage>
</organism>
<name>A0A1Y2CSS8_9FUNG</name>
<proteinExistence type="predicted"/>
<protein>
    <submittedName>
        <fullName evidence="1">Uncharacterized protein</fullName>
    </submittedName>
</protein>